<protein>
    <submittedName>
        <fullName evidence="1">Uncharacterized protein</fullName>
    </submittedName>
</protein>
<accession>A0A2K0WLN7</accession>
<sequence length="60" mass="6684">MVFDSRLAAITPDQVREDANVCASPAAGTPAHRKGDFAWLERISFNDLLQEWCNAHPESK</sequence>
<comment type="caution">
    <text evidence="1">The sequence shown here is derived from an EMBL/GenBank/DDBJ whole genome shotgun (WGS) entry which is preliminary data.</text>
</comment>
<proteinExistence type="predicted"/>
<dbReference type="EMBL" id="MTQA01000054">
    <property type="protein sequence ID" value="PNP83180.1"/>
    <property type="molecule type" value="Genomic_DNA"/>
</dbReference>
<keyword evidence="2" id="KW-1185">Reference proteome</keyword>
<gene>
    <name evidence="1" type="ORF">FNYG_03502</name>
</gene>
<organism evidence="1 2">
    <name type="scientific">Gibberella nygamai</name>
    <name type="common">Bean root rot disease fungus</name>
    <name type="synonym">Fusarium nygamai</name>
    <dbReference type="NCBI Taxonomy" id="42673"/>
    <lineage>
        <taxon>Eukaryota</taxon>
        <taxon>Fungi</taxon>
        <taxon>Dikarya</taxon>
        <taxon>Ascomycota</taxon>
        <taxon>Pezizomycotina</taxon>
        <taxon>Sordariomycetes</taxon>
        <taxon>Hypocreomycetidae</taxon>
        <taxon>Hypocreales</taxon>
        <taxon>Nectriaceae</taxon>
        <taxon>Fusarium</taxon>
        <taxon>Fusarium fujikuroi species complex</taxon>
    </lineage>
</organism>
<dbReference type="Proteomes" id="UP000236664">
    <property type="component" value="Unassembled WGS sequence"/>
</dbReference>
<reference evidence="1 2" key="1">
    <citation type="submission" date="2017-06" db="EMBL/GenBank/DDBJ databases">
        <title>Genome of Fusarium nygamai isolate CS10214.</title>
        <authorList>
            <person name="Gardiner D.M."/>
            <person name="Obanor F."/>
            <person name="Kazan K."/>
        </authorList>
    </citation>
    <scope>NUCLEOTIDE SEQUENCE [LARGE SCALE GENOMIC DNA]</scope>
    <source>
        <strain evidence="1 2">CS10214</strain>
    </source>
</reference>
<evidence type="ECO:0000313" key="1">
    <source>
        <dbReference type="EMBL" id="PNP83180.1"/>
    </source>
</evidence>
<dbReference type="AlphaFoldDB" id="A0A2K0WLN7"/>
<evidence type="ECO:0000313" key="2">
    <source>
        <dbReference type="Proteomes" id="UP000236664"/>
    </source>
</evidence>
<name>A0A2K0WLN7_GIBNY</name>
<dbReference type="OrthoDB" id="5101182at2759"/>